<dbReference type="InterPro" id="IPR002525">
    <property type="entry name" value="Transp_IS110-like_N"/>
</dbReference>
<dbReference type="GO" id="GO:0006313">
    <property type="term" value="P:DNA transposition"/>
    <property type="evidence" value="ECO:0007669"/>
    <property type="project" value="InterPro"/>
</dbReference>
<accession>A0A223KVX6</accession>
<reference evidence="3 4" key="1">
    <citation type="submission" date="2016-12" db="EMBL/GenBank/DDBJ databases">
        <title>The whole genome sequencing and assembly of Bacillus cohnii DSM 6307T strain.</title>
        <authorList>
            <person name="Lee Y.-J."/>
            <person name="Yi H."/>
            <person name="Bahn Y.-S."/>
            <person name="Kim J.F."/>
            <person name="Lee D.-W."/>
        </authorList>
    </citation>
    <scope>NUCLEOTIDE SEQUENCE [LARGE SCALE GENOMIC DNA]</scope>
    <source>
        <strain evidence="3 4">DSM 6307</strain>
    </source>
</reference>
<gene>
    <name evidence="3" type="ORF">BC6307_21300</name>
</gene>
<organism evidence="3 4">
    <name type="scientific">Sutcliffiella cohnii</name>
    <dbReference type="NCBI Taxonomy" id="33932"/>
    <lineage>
        <taxon>Bacteria</taxon>
        <taxon>Bacillati</taxon>
        <taxon>Bacillota</taxon>
        <taxon>Bacilli</taxon>
        <taxon>Bacillales</taxon>
        <taxon>Bacillaceae</taxon>
        <taxon>Sutcliffiella</taxon>
    </lineage>
</organism>
<evidence type="ECO:0000259" key="1">
    <source>
        <dbReference type="Pfam" id="PF01548"/>
    </source>
</evidence>
<feature type="domain" description="Transposase IS110-like N-terminal" evidence="1">
    <location>
        <begin position="32"/>
        <end position="189"/>
    </location>
</feature>
<evidence type="ECO:0000313" key="4">
    <source>
        <dbReference type="Proteomes" id="UP000215224"/>
    </source>
</evidence>
<dbReference type="NCBIfam" id="NF033542">
    <property type="entry name" value="transpos_IS110"/>
    <property type="match status" value="1"/>
</dbReference>
<keyword evidence="4" id="KW-1185">Reference proteome</keyword>
<evidence type="ECO:0000259" key="2">
    <source>
        <dbReference type="Pfam" id="PF02371"/>
    </source>
</evidence>
<dbReference type="RefSeq" id="WP_094366217.1">
    <property type="nucleotide sequence ID" value="NZ_CP018866.1"/>
</dbReference>
<dbReference type="EMBL" id="CP018866">
    <property type="protein sequence ID" value="AST93621.1"/>
    <property type="molecule type" value="Genomic_DNA"/>
</dbReference>
<sequence length="467" mass="53321">MVYSTLNHIQGKIGSRWAQFVRETGVENILIVAIDAAKYTPKAMIASFYGEILEKPFDIDASMSGFTKLKTLIGRHKVRANTRVVVGIETTGHYYEHLVFKCHLEGYHVRTINAATTAKERDALLNWSKTDNLDLMAIVQSIIHGRGTSNELPTGEILQLRKLTRARRELISERTKTKNLILMHMDHIFREYQGKTVWVNGKKSFAKPLTNVFGKAARYLMRHYPHPSDILKLGEEGLRDLSIRENLKLRDKSIKLLLEFAEGSISLPKEQLDADIFLLIQKLDRLDFVDNQIKILERKIEDLFVVMDGAVVLSVQGIGLVTGAELVAEMGELSDFDESGQLIKLAGTNPIVKQSGDNRPSYYGVSKQGRRSFRNIVYQVGRSLAVNNPEMHQRYQKLRERGKHSRQAYIALGNRMIRLAFAMIRNRTLYQTEDKKYVLLEEISKKIRKTNVKKFFETHVSSIKCAS</sequence>
<dbReference type="KEGG" id="bcoh:BC6307_21300"/>
<name>A0A223KVX6_9BACI</name>
<evidence type="ECO:0000313" key="3">
    <source>
        <dbReference type="EMBL" id="AST93621.1"/>
    </source>
</evidence>
<dbReference type="GO" id="GO:0004803">
    <property type="term" value="F:transposase activity"/>
    <property type="evidence" value="ECO:0007669"/>
    <property type="project" value="InterPro"/>
</dbReference>
<protein>
    <submittedName>
        <fullName evidence="3">IS110 family transposase</fullName>
    </submittedName>
</protein>
<dbReference type="GO" id="GO:0003677">
    <property type="term" value="F:DNA binding"/>
    <property type="evidence" value="ECO:0007669"/>
    <property type="project" value="InterPro"/>
</dbReference>
<dbReference type="Proteomes" id="UP000215224">
    <property type="component" value="Chromosome"/>
</dbReference>
<proteinExistence type="predicted"/>
<dbReference type="InterPro" id="IPR003346">
    <property type="entry name" value="Transposase_20"/>
</dbReference>
<dbReference type="Pfam" id="PF01548">
    <property type="entry name" value="DEDD_Tnp_IS110"/>
    <property type="match status" value="1"/>
</dbReference>
<dbReference type="PANTHER" id="PTHR33055">
    <property type="entry name" value="TRANSPOSASE FOR INSERTION SEQUENCE ELEMENT IS1111A"/>
    <property type="match status" value="1"/>
</dbReference>
<dbReference type="AlphaFoldDB" id="A0A223KVX6"/>
<dbReference type="InterPro" id="IPR047650">
    <property type="entry name" value="Transpos_IS110"/>
</dbReference>
<dbReference type="Pfam" id="PF02371">
    <property type="entry name" value="Transposase_20"/>
    <property type="match status" value="1"/>
</dbReference>
<feature type="domain" description="Transposase IS116/IS110/IS902 C-terminal" evidence="2">
    <location>
        <begin position="311"/>
        <end position="396"/>
    </location>
</feature>